<dbReference type="Proteomes" id="UP000070544">
    <property type="component" value="Unassembled WGS sequence"/>
</dbReference>
<keyword evidence="1" id="KW-1133">Transmembrane helix</keyword>
<keyword evidence="3" id="KW-1185">Reference proteome</keyword>
<protein>
    <submittedName>
        <fullName evidence="2">Uncharacterized protein</fullName>
    </submittedName>
</protein>
<dbReference type="AlphaFoldDB" id="A0A139AIG6"/>
<reference evidence="2 3" key="1">
    <citation type="journal article" date="2015" name="Genome Biol. Evol.">
        <title>Phylogenomic analyses indicate that early fungi evolved digesting cell walls of algal ancestors of land plants.</title>
        <authorList>
            <person name="Chang Y."/>
            <person name="Wang S."/>
            <person name="Sekimoto S."/>
            <person name="Aerts A.L."/>
            <person name="Choi C."/>
            <person name="Clum A."/>
            <person name="LaButti K.M."/>
            <person name="Lindquist E.A."/>
            <person name="Yee Ngan C."/>
            <person name="Ohm R.A."/>
            <person name="Salamov A.A."/>
            <person name="Grigoriev I.V."/>
            <person name="Spatafora J.W."/>
            <person name="Berbee M.L."/>
        </authorList>
    </citation>
    <scope>NUCLEOTIDE SEQUENCE [LARGE SCALE GENOMIC DNA]</scope>
    <source>
        <strain evidence="2 3">JEL478</strain>
    </source>
</reference>
<name>A0A139AIG6_GONPJ</name>
<organism evidence="2 3">
    <name type="scientific">Gonapodya prolifera (strain JEL478)</name>
    <name type="common">Monoblepharis prolifera</name>
    <dbReference type="NCBI Taxonomy" id="1344416"/>
    <lineage>
        <taxon>Eukaryota</taxon>
        <taxon>Fungi</taxon>
        <taxon>Fungi incertae sedis</taxon>
        <taxon>Chytridiomycota</taxon>
        <taxon>Chytridiomycota incertae sedis</taxon>
        <taxon>Monoblepharidomycetes</taxon>
        <taxon>Monoblepharidales</taxon>
        <taxon>Gonapodyaceae</taxon>
        <taxon>Gonapodya</taxon>
    </lineage>
</organism>
<accession>A0A139AIG6</accession>
<feature type="transmembrane region" description="Helical" evidence="1">
    <location>
        <begin position="12"/>
        <end position="36"/>
    </location>
</feature>
<keyword evidence="1" id="KW-0472">Membrane</keyword>
<feature type="non-terminal residue" evidence="2">
    <location>
        <position position="1"/>
    </location>
</feature>
<gene>
    <name evidence="2" type="ORF">M427DRAFT_55651</name>
</gene>
<proteinExistence type="predicted"/>
<evidence type="ECO:0000256" key="1">
    <source>
        <dbReference type="SAM" id="Phobius"/>
    </source>
</evidence>
<sequence>IDQKFEYFMKLAFGLAVDAALGDGAALMFTVVAVVFEEQTVATSAIVKGALAPHVLRQSWT</sequence>
<dbReference type="EMBL" id="KQ965754">
    <property type="protein sequence ID" value="KXS16223.1"/>
    <property type="molecule type" value="Genomic_DNA"/>
</dbReference>
<evidence type="ECO:0000313" key="2">
    <source>
        <dbReference type="EMBL" id="KXS16223.1"/>
    </source>
</evidence>
<evidence type="ECO:0000313" key="3">
    <source>
        <dbReference type="Proteomes" id="UP000070544"/>
    </source>
</evidence>
<keyword evidence="1" id="KW-0812">Transmembrane</keyword>